<dbReference type="Gene3D" id="3.40.50.2000">
    <property type="entry name" value="Glycogen Phosphorylase B"/>
    <property type="match status" value="2"/>
</dbReference>
<evidence type="ECO:0000256" key="5">
    <source>
        <dbReference type="RuleBase" id="RU362059"/>
    </source>
</evidence>
<evidence type="ECO:0000256" key="2">
    <source>
        <dbReference type="ARBA" id="ARBA00022676"/>
    </source>
</evidence>
<dbReference type="GO" id="GO:0015020">
    <property type="term" value="F:glucuronosyltransferase activity"/>
    <property type="evidence" value="ECO:0007669"/>
    <property type="project" value="UniProtKB-EC"/>
</dbReference>
<sequence>MSRKVLFSVYFLVNLIACSQAANILYLITYIGKSQYIMLKPIGLELARRGHNVTVISVFKELEPPPNYHQVLVDENIFDAMGGKRPSHFTSVDLSAEERHNRFLWNGGLTLTEIVLNSTQVRQFLASDHNFDVVISEQFFQEAMYILAHKYEAPLVLITSYGNCMRHNIATRNPLQLATVVSEFLVVQEPKSFFGRLRNLYFTVYEYVWWRFWYLEKMDKLAREYVPNLKSPVPSLYQLQQNVSLFLINSHFSVDPPTAYLPNIVEIGGVHLSPSKPKLPKDLQTILDESSNGVICVTFGSNIQSSKLPVDKRNAFLNTFRKLKVTVLWKWEEDFLEGKPDNVIIRKWLPQNEVLAHPNVKVFISHGGLIGTQEAIYHGVPIIGVPIYGDQYNNLLQMQQAGLAKILQFHDINEENLETLLNEVLNHASYRNRAKEISKRFKDRPMSALDTAIYWIEYVIRNKGAGYMKNPGLKLSWIAYNMLDVYGFLAIVLLILVYLVFKVVNAMQHIIKTKSYVPDVRNGKIKDN</sequence>
<feature type="signal peptide" evidence="5">
    <location>
        <begin position="1"/>
        <end position="21"/>
    </location>
</feature>
<feature type="transmembrane region" description="Helical" evidence="5">
    <location>
        <begin position="477"/>
        <end position="501"/>
    </location>
</feature>
<keyword evidence="5" id="KW-1133">Transmembrane helix</keyword>
<dbReference type="GO" id="GO:0016020">
    <property type="term" value="C:membrane"/>
    <property type="evidence" value="ECO:0007669"/>
    <property type="project" value="UniProtKB-SubCell"/>
</dbReference>
<keyword evidence="5" id="KW-0472">Membrane</keyword>
<reference evidence="6" key="1">
    <citation type="journal article" date="2019" name="Int. J. Mol. Sci.">
        <title>UDP-Glycosyltransferase Genes in the Striped Rice Stem Borer, Chilo suppressalis (Walker), and Their Contribution to Chlorantraniliprole Resistance.</title>
        <authorList>
            <person name="Zhao J."/>
            <person name="Xu L."/>
            <person name="Sun Y."/>
            <person name="Song P."/>
            <person name="Han Z."/>
        </authorList>
    </citation>
    <scope>NUCLEOTIDE SEQUENCE</scope>
</reference>
<keyword evidence="2 4" id="KW-0328">Glycosyltransferase</keyword>
<name>A0A481XWL3_CHISP</name>
<gene>
    <name evidence="6" type="primary">UGT39B9</name>
</gene>
<feature type="chain" id="PRO_5019609572" description="UDP-glucuronosyltransferase" evidence="5">
    <location>
        <begin position="22"/>
        <end position="528"/>
    </location>
</feature>
<protein>
    <recommendedName>
        <fullName evidence="5">UDP-glucuronosyltransferase</fullName>
        <ecNumber evidence="5">2.4.1.17</ecNumber>
    </recommendedName>
</protein>
<dbReference type="AlphaFoldDB" id="A0A481XWL3"/>
<proteinExistence type="evidence at transcript level"/>
<dbReference type="SUPFAM" id="SSF53756">
    <property type="entry name" value="UDP-Glycosyltransferase/glycogen phosphorylase"/>
    <property type="match status" value="1"/>
</dbReference>
<comment type="subcellular location">
    <subcellularLocation>
        <location evidence="5">Membrane</location>
        <topology evidence="5">Single-pass membrane protein</topology>
    </subcellularLocation>
</comment>
<dbReference type="EMBL" id="MK135478">
    <property type="protein sequence ID" value="QBK47164.1"/>
    <property type="molecule type" value="mRNA"/>
</dbReference>
<dbReference type="PROSITE" id="PS00375">
    <property type="entry name" value="UDPGT"/>
    <property type="match status" value="1"/>
</dbReference>
<comment type="similarity">
    <text evidence="1 4">Belongs to the UDP-glycosyltransferase family.</text>
</comment>
<dbReference type="OrthoDB" id="5835829at2759"/>
<dbReference type="InterPro" id="IPR002213">
    <property type="entry name" value="UDP_glucos_trans"/>
</dbReference>
<evidence type="ECO:0000256" key="3">
    <source>
        <dbReference type="ARBA" id="ARBA00022679"/>
    </source>
</evidence>
<organism evidence="6">
    <name type="scientific">Chilo suppressalis</name>
    <name type="common">Asiatic rice borer moth</name>
    <dbReference type="NCBI Taxonomy" id="168631"/>
    <lineage>
        <taxon>Eukaryota</taxon>
        <taxon>Metazoa</taxon>
        <taxon>Ecdysozoa</taxon>
        <taxon>Arthropoda</taxon>
        <taxon>Hexapoda</taxon>
        <taxon>Insecta</taxon>
        <taxon>Pterygota</taxon>
        <taxon>Neoptera</taxon>
        <taxon>Endopterygota</taxon>
        <taxon>Lepidoptera</taxon>
        <taxon>Glossata</taxon>
        <taxon>Ditrysia</taxon>
        <taxon>Pyraloidea</taxon>
        <taxon>Crambidae</taxon>
        <taxon>Crambinae</taxon>
        <taxon>Chilo</taxon>
    </lineage>
</organism>
<evidence type="ECO:0000313" key="6">
    <source>
        <dbReference type="EMBL" id="QBK47164.1"/>
    </source>
</evidence>
<keyword evidence="5" id="KW-0812">Transmembrane</keyword>
<dbReference type="EC" id="2.4.1.17" evidence="5"/>
<comment type="catalytic activity">
    <reaction evidence="5">
        <text>glucuronate acceptor + UDP-alpha-D-glucuronate = acceptor beta-D-glucuronoside + UDP + H(+)</text>
        <dbReference type="Rhea" id="RHEA:21032"/>
        <dbReference type="ChEBI" id="CHEBI:15378"/>
        <dbReference type="ChEBI" id="CHEBI:58052"/>
        <dbReference type="ChEBI" id="CHEBI:58223"/>
        <dbReference type="ChEBI" id="CHEBI:132367"/>
        <dbReference type="ChEBI" id="CHEBI:132368"/>
        <dbReference type="EC" id="2.4.1.17"/>
    </reaction>
</comment>
<evidence type="ECO:0000256" key="4">
    <source>
        <dbReference type="RuleBase" id="RU003718"/>
    </source>
</evidence>
<keyword evidence="5" id="KW-0732">Signal</keyword>
<accession>A0A481XWL3</accession>
<keyword evidence="3 4" id="KW-0808">Transferase</keyword>
<evidence type="ECO:0000256" key="1">
    <source>
        <dbReference type="ARBA" id="ARBA00009995"/>
    </source>
</evidence>
<dbReference type="CDD" id="cd03784">
    <property type="entry name" value="GT1_Gtf-like"/>
    <property type="match status" value="1"/>
</dbReference>
<dbReference type="PANTHER" id="PTHR48043:SF159">
    <property type="entry name" value="EG:EG0003.4 PROTEIN-RELATED"/>
    <property type="match status" value="1"/>
</dbReference>
<dbReference type="PANTHER" id="PTHR48043">
    <property type="entry name" value="EG:EG0003.4 PROTEIN-RELATED"/>
    <property type="match status" value="1"/>
</dbReference>
<dbReference type="InterPro" id="IPR050271">
    <property type="entry name" value="UDP-glycosyltransferase"/>
</dbReference>
<dbReference type="InterPro" id="IPR035595">
    <property type="entry name" value="UDP_glycos_trans_CS"/>
</dbReference>
<dbReference type="FunFam" id="3.40.50.2000:FF:000050">
    <property type="entry name" value="UDP-glucuronosyltransferase"/>
    <property type="match status" value="1"/>
</dbReference>
<dbReference type="Pfam" id="PF00201">
    <property type="entry name" value="UDPGT"/>
    <property type="match status" value="1"/>
</dbReference>